<dbReference type="OrthoDB" id="2538345at2759"/>
<accession>A0A1U8PXZ2</accession>
<dbReference type="GeneID" id="104586420"/>
<protein>
    <submittedName>
        <fullName evidence="3">Uncharacterized protein LOC104586420 isoform X2</fullName>
    </submittedName>
</protein>
<keyword evidence="2" id="KW-1185">Reference proteome</keyword>
<feature type="region of interest" description="Disordered" evidence="1">
    <location>
        <begin position="17"/>
        <end position="59"/>
    </location>
</feature>
<gene>
    <name evidence="3" type="primary">LOC104586420</name>
</gene>
<sequence>MILNRRVLITLRKKVRVKTSGGGGRERRDVEDGEKERRRIGRGGRGAMTRRKQRISIRRKSRIKQRRMGRRELPRIHGGKCGIIRETDMRRPEFTAWLAEVKQGVPVSHTSWKPQVNQETLSNWEEKQMFKEFMGDHNTAIFPSKKYYDLDAYHRCKMEKEKNKGSKKVLENRA</sequence>
<reference evidence="3" key="1">
    <citation type="submission" date="2025-08" db="UniProtKB">
        <authorList>
            <consortium name="RefSeq"/>
        </authorList>
    </citation>
    <scope>IDENTIFICATION</scope>
</reference>
<dbReference type="Proteomes" id="UP000189703">
    <property type="component" value="Unplaced"/>
</dbReference>
<evidence type="ECO:0000256" key="1">
    <source>
        <dbReference type="SAM" id="MobiDB-lite"/>
    </source>
</evidence>
<organism evidence="2 3">
    <name type="scientific">Nelumbo nucifera</name>
    <name type="common">Sacred lotus</name>
    <dbReference type="NCBI Taxonomy" id="4432"/>
    <lineage>
        <taxon>Eukaryota</taxon>
        <taxon>Viridiplantae</taxon>
        <taxon>Streptophyta</taxon>
        <taxon>Embryophyta</taxon>
        <taxon>Tracheophyta</taxon>
        <taxon>Spermatophyta</taxon>
        <taxon>Magnoliopsida</taxon>
        <taxon>Proteales</taxon>
        <taxon>Nelumbonaceae</taxon>
        <taxon>Nelumbo</taxon>
    </lineage>
</organism>
<dbReference type="PANTHER" id="PTHR34689:SF1">
    <property type="entry name" value="NUCLEIC ACID-BINDING PROTEIN"/>
    <property type="match status" value="1"/>
</dbReference>
<name>A0A1U8PXZ2_NELNU</name>
<evidence type="ECO:0000313" key="3">
    <source>
        <dbReference type="RefSeq" id="XP_019051398.1"/>
    </source>
</evidence>
<evidence type="ECO:0000313" key="2">
    <source>
        <dbReference type="Proteomes" id="UP000189703"/>
    </source>
</evidence>
<dbReference type="AlphaFoldDB" id="A0A1U8PXZ2"/>
<dbReference type="PANTHER" id="PTHR34689">
    <property type="entry name" value="NUCLEIC ACID-BINDING PROTEIN"/>
    <property type="match status" value="1"/>
</dbReference>
<feature type="compositionally biased region" description="Basic and acidic residues" evidence="1">
    <location>
        <begin position="24"/>
        <end position="37"/>
    </location>
</feature>
<feature type="compositionally biased region" description="Basic residues" evidence="1">
    <location>
        <begin position="38"/>
        <end position="59"/>
    </location>
</feature>
<dbReference type="RefSeq" id="XP_019051398.1">
    <property type="nucleotide sequence ID" value="XM_019195853.1"/>
</dbReference>
<proteinExistence type="predicted"/>